<dbReference type="PANTHER" id="PTHR13887">
    <property type="entry name" value="GLUTATHIONE S-TRANSFERASE KAPPA"/>
    <property type="match status" value="1"/>
</dbReference>
<evidence type="ECO:0000313" key="2">
    <source>
        <dbReference type="EMBL" id="WLD58884.1"/>
    </source>
</evidence>
<dbReference type="Pfam" id="PF01323">
    <property type="entry name" value="DSBA"/>
    <property type="match status" value="1"/>
</dbReference>
<dbReference type="CDD" id="cd03025">
    <property type="entry name" value="DsbA_FrnE_like"/>
    <property type="match status" value="1"/>
</dbReference>
<dbReference type="Gene3D" id="3.40.30.10">
    <property type="entry name" value="Glutaredoxin"/>
    <property type="match status" value="1"/>
</dbReference>
<proteinExistence type="predicted"/>
<dbReference type="EMBL" id="CP101717">
    <property type="protein sequence ID" value="WLD58884.1"/>
    <property type="molecule type" value="Genomic_DNA"/>
</dbReference>
<dbReference type="SUPFAM" id="SSF52833">
    <property type="entry name" value="Thioredoxin-like"/>
    <property type="match status" value="1"/>
</dbReference>
<dbReference type="InterPro" id="IPR036249">
    <property type="entry name" value="Thioredoxin-like_sf"/>
</dbReference>
<dbReference type="PANTHER" id="PTHR13887:SF54">
    <property type="entry name" value="DSBA FAMILY PROTEIN"/>
    <property type="match status" value="1"/>
</dbReference>
<reference evidence="2" key="1">
    <citation type="submission" date="2022-07" db="EMBL/GenBank/DDBJ databases">
        <title>Complete genome sequence of Salinispirillum sp. LH10-3-1 capable of multiple carbohydrate inversion isolated from a soda lake.</title>
        <authorList>
            <person name="Liu J."/>
            <person name="Zhai Y."/>
            <person name="Zhang H."/>
            <person name="Yang H."/>
            <person name="Qu J."/>
            <person name="Li J."/>
        </authorList>
    </citation>
    <scope>NUCLEOTIDE SEQUENCE</scope>
    <source>
        <strain evidence="2">LH 10-3-1</strain>
    </source>
</reference>
<protein>
    <submittedName>
        <fullName evidence="2">DsbA family protein</fullName>
    </submittedName>
</protein>
<evidence type="ECO:0000259" key="1">
    <source>
        <dbReference type="Pfam" id="PF01323"/>
    </source>
</evidence>
<dbReference type="GO" id="GO:0016491">
    <property type="term" value="F:oxidoreductase activity"/>
    <property type="evidence" value="ECO:0007669"/>
    <property type="project" value="InterPro"/>
</dbReference>
<dbReference type="InterPro" id="IPR001853">
    <property type="entry name" value="DSBA-like_thioredoxin_dom"/>
</dbReference>
<dbReference type="RefSeq" id="WP_304996171.1">
    <property type="nucleotide sequence ID" value="NZ_CP101717.1"/>
</dbReference>
<gene>
    <name evidence="2" type="ORF">NFC81_03590</name>
</gene>
<accession>A0AB38YHI9</accession>
<feature type="domain" description="DSBA-like thioredoxin" evidence="1">
    <location>
        <begin position="11"/>
        <end position="178"/>
    </location>
</feature>
<dbReference type="Gene3D" id="1.10.472.60">
    <property type="entry name" value="putative protein disulfide isomerase domain"/>
    <property type="match status" value="1"/>
</dbReference>
<organism evidence="2">
    <name type="scientific">Salinispirillum sp. LH 10-3-1</name>
    <dbReference type="NCBI Taxonomy" id="2952525"/>
    <lineage>
        <taxon>Bacteria</taxon>
        <taxon>Pseudomonadati</taxon>
        <taxon>Pseudomonadota</taxon>
        <taxon>Gammaproteobacteria</taxon>
        <taxon>Oceanospirillales</taxon>
        <taxon>Saccharospirillaceae</taxon>
        <taxon>Salinispirillum</taxon>
    </lineage>
</organism>
<name>A0AB38YHI9_9GAMM</name>
<sequence length="210" mass="24057">MPHATLYYAHDPMCSWCYGFSPTWQRLQAALSARFNQEELRIRYLVGGLAPDSDHPMPMDMRTKLEATWHRIENELGVSFNYDFWHLNTPRRSTYNACRAALLARDEGKEILMIAAIQRAYYCRARNPSDADVLRDCAISIGMEPTDFEHNLASAETNQRLMEEISFARRLGLDSFPSLAVAVESTLHPIPLDYRHPDHMLISIARTLGV</sequence>
<dbReference type="AlphaFoldDB" id="A0AB38YHI9"/>